<evidence type="ECO:0000256" key="1">
    <source>
        <dbReference type="SAM" id="MobiDB-lite"/>
    </source>
</evidence>
<proteinExistence type="predicted"/>
<dbReference type="RefSeq" id="WP_229680106.1">
    <property type="nucleotide sequence ID" value="NZ_BAAAHC010000001.1"/>
</dbReference>
<dbReference type="EMBL" id="BMMT01000008">
    <property type="protein sequence ID" value="GGI87867.1"/>
    <property type="molecule type" value="Genomic_DNA"/>
</dbReference>
<name>A0A917JWT1_9PSEU</name>
<dbReference type="EMBL" id="BAAAHC010000001">
    <property type="protein sequence ID" value="GAA0503631.1"/>
    <property type="molecule type" value="Genomic_DNA"/>
</dbReference>
<feature type="region of interest" description="Disordered" evidence="1">
    <location>
        <begin position="1"/>
        <end position="31"/>
    </location>
</feature>
<reference evidence="2" key="1">
    <citation type="journal article" date="2014" name="Int. J. Syst. Evol. Microbiol.">
        <title>Complete genome of a new Firmicutes species belonging to the dominant human colonic microbiota ('Ruminococcus bicirculans') reveals two chromosomes and a selective capacity to utilize plant glucans.</title>
        <authorList>
            <consortium name="NISC Comparative Sequencing Program"/>
            <person name="Wegmann U."/>
            <person name="Louis P."/>
            <person name="Goesmann A."/>
            <person name="Henrissat B."/>
            <person name="Duncan S.H."/>
            <person name="Flint H.J."/>
        </authorList>
    </citation>
    <scope>NUCLEOTIDE SEQUENCE</scope>
    <source>
        <strain evidence="2">JCM 10664</strain>
    </source>
</reference>
<protein>
    <submittedName>
        <fullName evidence="3">Uncharacterized protein</fullName>
    </submittedName>
</protein>
<keyword evidence="5" id="KW-1185">Reference proteome</keyword>
<reference evidence="5" key="3">
    <citation type="journal article" date="2019" name="Int. J. Syst. Evol. Microbiol.">
        <title>The Global Catalogue of Microorganisms (GCM) 10K type strain sequencing project: providing services to taxonomists for standard genome sequencing and annotation.</title>
        <authorList>
            <consortium name="The Broad Institute Genomics Platform"/>
            <consortium name="The Broad Institute Genome Sequencing Center for Infectious Disease"/>
            <person name="Wu L."/>
            <person name="Ma J."/>
        </authorList>
    </citation>
    <scope>NUCLEOTIDE SEQUENCE [LARGE SCALE GENOMIC DNA]</scope>
    <source>
        <strain evidence="5">JCM 10664</strain>
    </source>
</reference>
<dbReference type="AlphaFoldDB" id="A0A917JWT1"/>
<evidence type="ECO:0000313" key="3">
    <source>
        <dbReference type="EMBL" id="GGI87867.1"/>
    </source>
</evidence>
<evidence type="ECO:0000313" key="4">
    <source>
        <dbReference type="Proteomes" id="UP000597989"/>
    </source>
</evidence>
<accession>A0A917JWT1</accession>
<dbReference type="Proteomes" id="UP000597989">
    <property type="component" value="Unassembled WGS sequence"/>
</dbReference>
<gene>
    <name evidence="2" type="ORF">GCM10009545_01640</name>
    <name evidence="3" type="ORF">GCM10011581_26190</name>
</gene>
<evidence type="ECO:0000313" key="2">
    <source>
        <dbReference type="EMBL" id="GAA0503631.1"/>
    </source>
</evidence>
<organism evidence="3 4">
    <name type="scientific">Saccharopolyspora thermophila</name>
    <dbReference type="NCBI Taxonomy" id="89367"/>
    <lineage>
        <taxon>Bacteria</taxon>
        <taxon>Bacillati</taxon>
        <taxon>Actinomycetota</taxon>
        <taxon>Actinomycetes</taxon>
        <taxon>Pseudonocardiales</taxon>
        <taxon>Pseudonocardiaceae</taxon>
        <taxon>Saccharopolyspora</taxon>
    </lineage>
</organism>
<evidence type="ECO:0000313" key="5">
    <source>
        <dbReference type="Proteomes" id="UP001500220"/>
    </source>
</evidence>
<comment type="caution">
    <text evidence="3">The sequence shown here is derived from an EMBL/GenBank/DDBJ whole genome shotgun (WGS) entry which is preliminary data.</text>
</comment>
<dbReference type="Proteomes" id="UP001500220">
    <property type="component" value="Unassembled WGS sequence"/>
</dbReference>
<reference evidence="3 4" key="2">
    <citation type="journal article" date="2014" name="Int. J. Syst. Evol. Microbiol.">
        <title>Complete genome sequence of Corynebacterium casei LMG S-19264T (=DSM 44701T), isolated from a smear-ripened cheese.</title>
        <authorList>
            <consortium name="US DOE Joint Genome Institute (JGI-PGF)"/>
            <person name="Walter F."/>
            <person name="Albersmeier A."/>
            <person name="Kalinowski J."/>
            <person name="Ruckert C."/>
        </authorList>
    </citation>
    <scope>NUCLEOTIDE SEQUENCE [LARGE SCALE GENOMIC DNA]</scope>
    <source>
        <strain evidence="3 4">CGMCC 4.7206</strain>
    </source>
</reference>
<sequence>MDDPSDAGCLDAHSSGMAAARPWSQEELRANREARSHRCTLNLAVLRAPLAGVELDSRDHAMLTWLADHDEEVVVGMRNLLDLARAAEPLPET</sequence>
<reference evidence="3" key="4">
    <citation type="submission" date="2020-09" db="EMBL/GenBank/DDBJ databases">
        <authorList>
            <person name="Sun Q."/>
            <person name="Zhou Y."/>
        </authorList>
    </citation>
    <scope>NUCLEOTIDE SEQUENCE</scope>
    <source>
        <strain evidence="3">CGMCC 4.7206</strain>
    </source>
</reference>
<reference evidence="2" key="5">
    <citation type="submission" date="2023-12" db="EMBL/GenBank/DDBJ databases">
        <authorList>
            <person name="Sun Q."/>
            <person name="Inoue M."/>
        </authorList>
    </citation>
    <scope>NUCLEOTIDE SEQUENCE</scope>
    <source>
        <strain evidence="2">JCM 10664</strain>
    </source>
</reference>